<comment type="pathway">
    <text evidence="2">Protein modification; protein ubiquitination.</text>
</comment>
<dbReference type="AlphaFoldDB" id="A0AAW2I303"/>
<dbReference type="SMART" id="SM00182">
    <property type="entry name" value="CULLIN"/>
    <property type="match status" value="1"/>
</dbReference>
<dbReference type="GO" id="GO:0006511">
    <property type="term" value="P:ubiquitin-dependent protein catabolic process"/>
    <property type="evidence" value="ECO:0007669"/>
    <property type="project" value="InterPro"/>
</dbReference>
<dbReference type="GO" id="GO:0005634">
    <property type="term" value="C:nucleus"/>
    <property type="evidence" value="ECO:0007669"/>
    <property type="project" value="UniProtKB-SubCell"/>
</dbReference>
<dbReference type="GO" id="GO:0031461">
    <property type="term" value="C:cullin-RING ubiquitin ligase complex"/>
    <property type="evidence" value="ECO:0007669"/>
    <property type="project" value="InterPro"/>
</dbReference>
<comment type="subcellular location">
    <subcellularLocation>
        <location evidence="1">Nucleus</location>
    </subcellularLocation>
</comment>
<dbReference type="SUPFAM" id="SSF46785">
    <property type="entry name" value="Winged helix' DNA-binding domain"/>
    <property type="match status" value="1"/>
</dbReference>
<evidence type="ECO:0000256" key="10">
    <source>
        <dbReference type="PROSITE-ProRule" id="PRU00330"/>
    </source>
</evidence>
<dbReference type="InterPro" id="IPR036317">
    <property type="entry name" value="Cullin_homology_sf"/>
</dbReference>
<evidence type="ECO:0000256" key="1">
    <source>
        <dbReference type="ARBA" id="ARBA00004123"/>
    </source>
</evidence>
<evidence type="ECO:0000259" key="12">
    <source>
        <dbReference type="PROSITE" id="PS50069"/>
    </source>
</evidence>
<dbReference type="InterPro" id="IPR019559">
    <property type="entry name" value="Cullin_neddylation_domain"/>
</dbReference>
<feature type="domain" description="Cullin family profile" evidence="12">
    <location>
        <begin position="398"/>
        <end position="632"/>
    </location>
</feature>
<dbReference type="Gene3D" id="3.30.230.130">
    <property type="entry name" value="Cullin, Chain C, Domain 2"/>
    <property type="match status" value="1"/>
</dbReference>
<evidence type="ECO:0000256" key="4">
    <source>
        <dbReference type="ARBA" id="ARBA00022499"/>
    </source>
</evidence>
<accession>A0AAW2I303</accession>
<comment type="similarity">
    <text evidence="3 10 11">Belongs to the cullin family.</text>
</comment>
<dbReference type="FunFam" id="1.20.1310.10:FF:000014">
    <property type="entry name" value="Cullin 5"/>
    <property type="match status" value="1"/>
</dbReference>
<keyword evidence="5" id="KW-0597">Phosphoprotein</keyword>
<sequence>MLKDKGQLMFEDKWPGMRPIILKLLQQEPVTQKEWQDLFYSVHLVCLWDEKGPPKVRDALKDDIMDFIRQAQQRVLAHEEDQALLKAYIAEWRKFFTQCNYLPTPFRQLEISLCGKTSSVTKKVTAEESIVRKLMLDSWNQSIFCDIKQRLQDSAMKLVHAERNGEAFDSQLVIGVRESYVNLCSNQEDKLQIYRENFEMAYLDATLVFYKMKAPQYLKVNGVQNYMKYADAKLREEEQRAKKYLESSSASRSVEVVNACCVNALVCAFKTTILAECAAMIKRNETEKLQLMFKLMDRVQDGILPMLKDLEDHIVNAGLADMLASADIITQDSEKYVERLLKLFNQFSTLVKEAFNDDPRFLTARDKAYKQVVNDTTVFRLELPVKQNSGVKSQPESKCPELLANYCDMLLRKTPLSKKLTSDEIETKLKDVLLVLKYIQNKDVFMRYHKAHLTRRLILDTSADSEKEENMVEWLREVGMPADFVNKLGRMFQDIKVSEDLNQQFKEQYRTSKGNIADSINIKILNAGAWARGSERVTVSLPLELEDYIPEVEDFYKKKHSGRKLQWYHHMSNGTITFSNAVGRFDLDVTTFQMAVLFAWNQRQYDKISYENLRLATELPDMELRRTLWSLVAFPKLKKQVLVYSPEVQSPKDFDENTLFWVNQEFALVKNGKIQKRGKINLIGRLQLSTERSKEEENESIVQLRILRVQEAIIKILKMRKKINNAQLQAELVDILKNMFLPSKKMIKEQIEWLIEHKYMKRDEDDINTFIYIA</sequence>
<dbReference type="InterPro" id="IPR059120">
    <property type="entry name" value="Cullin-like_AB"/>
</dbReference>
<dbReference type="Pfam" id="PF26557">
    <property type="entry name" value="Cullin_AB"/>
    <property type="match status" value="1"/>
</dbReference>
<dbReference type="Pfam" id="PF00888">
    <property type="entry name" value="Cullin"/>
    <property type="match status" value="1"/>
</dbReference>
<dbReference type="SUPFAM" id="SSF75632">
    <property type="entry name" value="Cullin homology domain"/>
    <property type="match status" value="1"/>
</dbReference>
<evidence type="ECO:0000256" key="5">
    <source>
        <dbReference type="ARBA" id="ARBA00022553"/>
    </source>
</evidence>
<dbReference type="InterPro" id="IPR016158">
    <property type="entry name" value="Cullin_homology"/>
</dbReference>
<dbReference type="GO" id="GO:0016567">
    <property type="term" value="P:protein ubiquitination"/>
    <property type="evidence" value="ECO:0007669"/>
    <property type="project" value="UniProtKB-ARBA"/>
</dbReference>
<dbReference type="FunFam" id="1.10.10.10:FF:000142">
    <property type="entry name" value="Cullin 5"/>
    <property type="match status" value="1"/>
</dbReference>
<dbReference type="PANTHER" id="PTHR11932">
    <property type="entry name" value="CULLIN"/>
    <property type="match status" value="1"/>
</dbReference>
<keyword evidence="8" id="KW-0539">Nucleus</keyword>
<keyword evidence="6" id="KW-0833">Ubl conjugation pathway</keyword>
<name>A0AAW2I303_9NEOP</name>
<dbReference type="Pfam" id="PF10557">
    <property type="entry name" value="Cullin_Nedd8"/>
    <property type="match status" value="1"/>
</dbReference>
<dbReference type="InterPro" id="IPR001373">
    <property type="entry name" value="Cullin_N"/>
</dbReference>
<evidence type="ECO:0000256" key="2">
    <source>
        <dbReference type="ARBA" id="ARBA00004906"/>
    </source>
</evidence>
<evidence type="ECO:0000313" key="13">
    <source>
        <dbReference type="EMBL" id="KAL0276176.1"/>
    </source>
</evidence>
<reference evidence="13" key="1">
    <citation type="journal article" date="2024" name="Gigascience">
        <title>Chromosome-level genome of the poultry shaft louse Menopon gallinae provides insight into the host-switching and adaptive evolution of parasitic lice.</title>
        <authorList>
            <person name="Xu Y."/>
            <person name="Ma L."/>
            <person name="Liu S."/>
            <person name="Liang Y."/>
            <person name="Liu Q."/>
            <person name="He Z."/>
            <person name="Tian L."/>
            <person name="Duan Y."/>
            <person name="Cai W."/>
            <person name="Li H."/>
            <person name="Song F."/>
        </authorList>
    </citation>
    <scope>NUCLEOTIDE SEQUENCE</scope>
    <source>
        <strain evidence="13">Cailab_2023a</strain>
    </source>
</reference>
<dbReference type="GO" id="GO:0007165">
    <property type="term" value="P:signal transduction"/>
    <property type="evidence" value="ECO:0007669"/>
    <property type="project" value="UniProtKB-ARBA"/>
</dbReference>
<evidence type="ECO:0000256" key="11">
    <source>
        <dbReference type="RuleBase" id="RU003829"/>
    </source>
</evidence>
<dbReference type="Gene3D" id="1.10.10.10">
    <property type="entry name" value="Winged helix-like DNA-binding domain superfamily/Winged helix DNA-binding domain"/>
    <property type="match status" value="1"/>
</dbReference>
<protein>
    <recommendedName>
        <fullName evidence="9">Cullin-5</fullName>
    </recommendedName>
</protein>
<dbReference type="FunFam" id="1.20.1310.10:FF:000009">
    <property type="entry name" value="Cullin 5"/>
    <property type="match status" value="1"/>
</dbReference>
<dbReference type="GO" id="GO:0031625">
    <property type="term" value="F:ubiquitin protein ligase binding"/>
    <property type="evidence" value="ECO:0007669"/>
    <property type="project" value="InterPro"/>
</dbReference>
<dbReference type="FunFam" id="1.20.1310.10:FF:000017">
    <property type="entry name" value="Cullin 5"/>
    <property type="match status" value="1"/>
</dbReference>
<dbReference type="InterPro" id="IPR036390">
    <property type="entry name" value="WH_DNA-bd_sf"/>
</dbReference>
<gene>
    <name evidence="13" type="ORF">PYX00_003798</name>
</gene>
<comment type="caution">
    <text evidence="13">The sequence shown here is derived from an EMBL/GenBank/DDBJ whole genome shotgun (WGS) entry which is preliminary data.</text>
</comment>
<evidence type="ECO:0000256" key="6">
    <source>
        <dbReference type="ARBA" id="ARBA00022786"/>
    </source>
</evidence>
<evidence type="ECO:0000256" key="7">
    <source>
        <dbReference type="ARBA" id="ARBA00022843"/>
    </source>
</evidence>
<dbReference type="PROSITE" id="PS50069">
    <property type="entry name" value="CULLIN_2"/>
    <property type="match status" value="1"/>
</dbReference>
<dbReference type="InterPro" id="IPR016157">
    <property type="entry name" value="Cullin_CS"/>
</dbReference>
<dbReference type="PROSITE" id="PS01256">
    <property type="entry name" value="CULLIN_1"/>
    <property type="match status" value="1"/>
</dbReference>
<dbReference type="EMBL" id="JARGDH010000002">
    <property type="protein sequence ID" value="KAL0276176.1"/>
    <property type="molecule type" value="Genomic_DNA"/>
</dbReference>
<dbReference type="InterPro" id="IPR045093">
    <property type="entry name" value="Cullin"/>
</dbReference>
<dbReference type="InterPro" id="IPR036388">
    <property type="entry name" value="WH-like_DNA-bd_sf"/>
</dbReference>
<keyword evidence="4" id="KW-1017">Isopeptide bond</keyword>
<keyword evidence="7" id="KW-0832">Ubl conjugation</keyword>
<evidence type="ECO:0000256" key="9">
    <source>
        <dbReference type="ARBA" id="ARBA00040451"/>
    </source>
</evidence>
<dbReference type="SMART" id="SM00884">
    <property type="entry name" value="Cullin_Nedd8"/>
    <property type="match status" value="1"/>
</dbReference>
<proteinExistence type="inferred from homology"/>
<dbReference type="Gene3D" id="1.20.1310.10">
    <property type="entry name" value="Cullin Repeats"/>
    <property type="match status" value="4"/>
</dbReference>
<organism evidence="13">
    <name type="scientific">Menopon gallinae</name>
    <name type="common">poultry shaft louse</name>
    <dbReference type="NCBI Taxonomy" id="328185"/>
    <lineage>
        <taxon>Eukaryota</taxon>
        <taxon>Metazoa</taxon>
        <taxon>Ecdysozoa</taxon>
        <taxon>Arthropoda</taxon>
        <taxon>Hexapoda</taxon>
        <taxon>Insecta</taxon>
        <taxon>Pterygota</taxon>
        <taxon>Neoptera</taxon>
        <taxon>Paraneoptera</taxon>
        <taxon>Psocodea</taxon>
        <taxon>Troctomorpha</taxon>
        <taxon>Phthiraptera</taxon>
        <taxon>Amblycera</taxon>
        <taxon>Menoponidae</taxon>
        <taxon>Menopon</taxon>
    </lineage>
</organism>
<dbReference type="FunFam" id="3.30.230.130:FF:000004">
    <property type="entry name" value="Cullin 5"/>
    <property type="match status" value="1"/>
</dbReference>
<dbReference type="SUPFAM" id="SSF74788">
    <property type="entry name" value="Cullin repeat-like"/>
    <property type="match status" value="1"/>
</dbReference>
<evidence type="ECO:0000256" key="8">
    <source>
        <dbReference type="ARBA" id="ARBA00023242"/>
    </source>
</evidence>
<dbReference type="InterPro" id="IPR016159">
    <property type="entry name" value="Cullin_repeat-like_dom_sf"/>
</dbReference>
<evidence type="ECO:0000256" key="3">
    <source>
        <dbReference type="ARBA" id="ARBA00006019"/>
    </source>
</evidence>